<reference evidence="1 2" key="1">
    <citation type="submission" date="2024-01" db="EMBL/GenBank/DDBJ databases">
        <authorList>
            <person name="Allen C."/>
            <person name="Tagirdzhanova G."/>
        </authorList>
    </citation>
    <scope>NUCLEOTIDE SEQUENCE [LARGE SCALE GENOMIC DNA]</scope>
    <source>
        <strain evidence="1 2">CBS 119000</strain>
    </source>
</reference>
<name>A0ABP0DYT5_9PEZI</name>
<evidence type="ECO:0000313" key="1">
    <source>
        <dbReference type="EMBL" id="CAK7273364.1"/>
    </source>
</evidence>
<comment type="caution">
    <text evidence="1">The sequence shown here is derived from an EMBL/GenBank/DDBJ whole genome shotgun (WGS) entry which is preliminary data.</text>
</comment>
<organism evidence="1 2">
    <name type="scientific">Sporothrix epigloea</name>
    <dbReference type="NCBI Taxonomy" id="1892477"/>
    <lineage>
        <taxon>Eukaryota</taxon>
        <taxon>Fungi</taxon>
        <taxon>Dikarya</taxon>
        <taxon>Ascomycota</taxon>
        <taxon>Pezizomycotina</taxon>
        <taxon>Sordariomycetes</taxon>
        <taxon>Sordariomycetidae</taxon>
        <taxon>Ophiostomatales</taxon>
        <taxon>Ophiostomataceae</taxon>
        <taxon>Sporothrix</taxon>
    </lineage>
</organism>
<protein>
    <submittedName>
        <fullName evidence="1">Uncharacterized protein</fullName>
    </submittedName>
</protein>
<dbReference type="Proteomes" id="UP001642502">
    <property type="component" value="Unassembled WGS sequence"/>
</dbReference>
<proteinExistence type="predicted"/>
<keyword evidence="2" id="KW-1185">Reference proteome</keyword>
<accession>A0ABP0DYT5</accession>
<dbReference type="EMBL" id="CAWUON010000110">
    <property type="protein sequence ID" value="CAK7273364.1"/>
    <property type="molecule type" value="Genomic_DNA"/>
</dbReference>
<evidence type="ECO:0000313" key="2">
    <source>
        <dbReference type="Proteomes" id="UP001642502"/>
    </source>
</evidence>
<sequence>MHLSAGEVDYWRAGIAENGFANAYNSAAGNNHPSACGWYSMQDLVMSLPNGQSIPESFRGTQLGRASL</sequence>
<gene>
    <name evidence="1" type="ORF">SEPCBS119000_005616</name>
</gene>